<feature type="compositionally biased region" description="Polar residues" evidence="1">
    <location>
        <begin position="1"/>
        <end position="18"/>
    </location>
</feature>
<dbReference type="Proteomes" id="UP001377567">
    <property type="component" value="Unassembled WGS sequence"/>
</dbReference>
<reference evidence="2 3" key="1">
    <citation type="journal article" date="2023" name="Elife">
        <title>Identification of key yeast species and microbe-microbe interactions impacting larval growth of Drosophila in the wild.</title>
        <authorList>
            <person name="Mure A."/>
            <person name="Sugiura Y."/>
            <person name="Maeda R."/>
            <person name="Honda K."/>
            <person name="Sakurai N."/>
            <person name="Takahashi Y."/>
            <person name="Watada M."/>
            <person name="Katoh T."/>
            <person name="Gotoh A."/>
            <person name="Gotoh Y."/>
            <person name="Taniguchi I."/>
            <person name="Nakamura K."/>
            <person name="Hayashi T."/>
            <person name="Katayama T."/>
            <person name="Uemura T."/>
            <person name="Hattori Y."/>
        </authorList>
    </citation>
    <scope>NUCLEOTIDE SEQUENCE [LARGE SCALE GENOMIC DNA]</scope>
    <source>
        <strain evidence="2 3">KH-74</strain>
    </source>
</reference>
<comment type="caution">
    <text evidence="2">The sequence shown here is derived from an EMBL/GenBank/DDBJ whole genome shotgun (WGS) entry which is preliminary data.</text>
</comment>
<evidence type="ECO:0000313" key="3">
    <source>
        <dbReference type="Proteomes" id="UP001377567"/>
    </source>
</evidence>
<proteinExistence type="predicted"/>
<feature type="region of interest" description="Disordered" evidence="1">
    <location>
        <begin position="1"/>
        <end position="27"/>
    </location>
</feature>
<evidence type="ECO:0000256" key="1">
    <source>
        <dbReference type="SAM" id="MobiDB-lite"/>
    </source>
</evidence>
<dbReference type="EMBL" id="BTGD01000025">
    <property type="protein sequence ID" value="GMM58571.1"/>
    <property type="molecule type" value="Genomic_DNA"/>
</dbReference>
<accession>A0AAV5S6G7</accession>
<name>A0AAV5S6G7_MAUHU</name>
<protein>
    <submittedName>
        <fullName evidence="2">Uncharacterized protein</fullName>
    </submittedName>
</protein>
<evidence type="ECO:0000313" key="2">
    <source>
        <dbReference type="EMBL" id="GMM58571.1"/>
    </source>
</evidence>
<sequence length="75" mass="8578">MSTENLNVSDEIVKSNSGPEKEEDKSNIVPVFQLTNELETRLDELEQMLDSNQKQFIATVDKMETMIKDLEKSNS</sequence>
<keyword evidence="3" id="KW-1185">Reference proteome</keyword>
<gene>
    <name evidence="2" type="ORF">DAKH74_051880</name>
</gene>
<organism evidence="2 3">
    <name type="scientific">Maudiozyma humilis</name>
    <name type="common">Sour dough yeast</name>
    <name type="synonym">Kazachstania humilis</name>
    <dbReference type="NCBI Taxonomy" id="51915"/>
    <lineage>
        <taxon>Eukaryota</taxon>
        <taxon>Fungi</taxon>
        <taxon>Dikarya</taxon>
        <taxon>Ascomycota</taxon>
        <taxon>Saccharomycotina</taxon>
        <taxon>Saccharomycetes</taxon>
        <taxon>Saccharomycetales</taxon>
        <taxon>Saccharomycetaceae</taxon>
        <taxon>Maudiozyma</taxon>
    </lineage>
</organism>
<dbReference type="AlphaFoldDB" id="A0AAV5S6G7"/>